<organism evidence="2 3">
    <name type="scientific">Elysia crispata</name>
    <name type="common">lettuce slug</name>
    <dbReference type="NCBI Taxonomy" id="231223"/>
    <lineage>
        <taxon>Eukaryota</taxon>
        <taxon>Metazoa</taxon>
        <taxon>Spiralia</taxon>
        <taxon>Lophotrochozoa</taxon>
        <taxon>Mollusca</taxon>
        <taxon>Gastropoda</taxon>
        <taxon>Heterobranchia</taxon>
        <taxon>Euthyneura</taxon>
        <taxon>Panpulmonata</taxon>
        <taxon>Sacoglossa</taxon>
        <taxon>Placobranchoidea</taxon>
        <taxon>Plakobranchidae</taxon>
        <taxon>Elysia</taxon>
    </lineage>
</organism>
<dbReference type="EMBL" id="JAWDGP010007852">
    <property type="protein sequence ID" value="KAK3702580.1"/>
    <property type="molecule type" value="Genomic_DNA"/>
</dbReference>
<dbReference type="AlphaFoldDB" id="A0AAE0XQC9"/>
<dbReference type="Proteomes" id="UP001283361">
    <property type="component" value="Unassembled WGS sequence"/>
</dbReference>
<gene>
    <name evidence="2" type="ORF">RRG08_042570</name>
</gene>
<evidence type="ECO:0000313" key="2">
    <source>
        <dbReference type="EMBL" id="KAK3702580.1"/>
    </source>
</evidence>
<reference evidence="2" key="1">
    <citation type="journal article" date="2023" name="G3 (Bethesda)">
        <title>A reference genome for the long-term kleptoplast-retaining sea slug Elysia crispata morphotype clarki.</title>
        <authorList>
            <person name="Eastman K.E."/>
            <person name="Pendleton A.L."/>
            <person name="Shaikh M.A."/>
            <person name="Suttiyut T."/>
            <person name="Ogas R."/>
            <person name="Tomko P."/>
            <person name="Gavelis G."/>
            <person name="Widhalm J.R."/>
            <person name="Wisecaver J.H."/>
        </authorList>
    </citation>
    <scope>NUCLEOTIDE SEQUENCE</scope>
    <source>
        <strain evidence="2">ECLA1</strain>
    </source>
</reference>
<protein>
    <submittedName>
        <fullName evidence="2">Uncharacterized protein</fullName>
    </submittedName>
</protein>
<evidence type="ECO:0000256" key="1">
    <source>
        <dbReference type="SAM" id="MobiDB-lite"/>
    </source>
</evidence>
<keyword evidence="3" id="KW-1185">Reference proteome</keyword>
<name>A0AAE0XQC9_9GAST</name>
<accession>A0AAE0XQC9</accession>
<sequence>MTASEPGKTLRGCPLISPRRGRWRRRQALQKRPTLLAVGEGPTLPDNRERPTGTWKSPARYSVSSRFLHNPECCEVKTSGPPATLRVYLGHLRSSWHDQQQLGLNDKKRTGSLIVKIYLERSMLNCEGRKEKTRTMAWLRTENDEEGFLEMERIGTLGSGVGEGEKG</sequence>
<evidence type="ECO:0000313" key="3">
    <source>
        <dbReference type="Proteomes" id="UP001283361"/>
    </source>
</evidence>
<proteinExistence type="predicted"/>
<feature type="region of interest" description="Disordered" evidence="1">
    <location>
        <begin position="38"/>
        <end position="57"/>
    </location>
</feature>
<comment type="caution">
    <text evidence="2">The sequence shown here is derived from an EMBL/GenBank/DDBJ whole genome shotgun (WGS) entry which is preliminary data.</text>
</comment>